<reference evidence="1 2" key="1">
    <citation type="submission" date="2022-10" db="EMBL/GenBank/DDBJ databases">
        <title>Alteromonas sp. chi3 Genome sequencing.</title>
        <authorList>
            <person name="Park S."/>
        </authorList>
    </citation>
    <scope>NUCLEOTIDE SEQUENCE [LARGE SCALE GENOMIC DNA]</scope>
    <source>
        <strain evidence="2">chi3</strain>
    </source>
</reference>
<keyword evidence="2" id="KW-1185">Reference proteome</keyword>
<gene>
    <name evidence="1" type="ORF">OIK42_00550</name>
</gene>
<dbReference type="Proteomes" id="UP001218788">
    <property type="component" value="Unassembled WGS sequence"/>
</dbReference>
<evidence type="ECO:0000313" key="1">
    <source>
        <dbReference type="EMBL" id="MDC8829236.1"/>
    </source>
</evidence>
<protein>
    <submittedName>
        <fullName evidence="1">Uncharacterized protein</fullName>
    </submittedName>
</protein>
<name>A0ABT5KYF0_9ALTE</name>
<sequence length="78" mass="8320">MLSTVVTSRKLLVQTGYNRFAEPAKPECPDDARALFVTVAGATIARVHCVATARVLPFFTPAPTTFAANQRGTGRVKG</sequence>
<accession>A0ABT5KYF0</accession>
<organism evidence="1 2">
    <name type="scientific">Alteromonas gilva</name>
    <dbReference type="NCBI Taxonomy" id="2987522"/>
    <lineage>
        <taxon>Bacteria</taxon>
        <taxon>Pseudomonadati</taxon>
        <taxon>Pseudomonadota</taxon>
        <taxon>Gammaproteobacteria</taxon>
        <taxon>Alteromonadales</taxon>
        <taxon>Alteromonadaceae</taxon>
        <taxon>Alteromonas/Salinimonas group</taxon>
        <taxon>Alteromonas</taxon>
    </lineage>
</organism>
<evidence type="ECO:0000313" key="2">
    <source>
        <dbReference type="Proteomes" id="UP001218788"/>
    </source>
</evidence>
<dbReference type="EMBL" id="JAQQXP010000001">
    <property type="protein sequence ID" value="MDC8829236.1"/>
    <property type="molecule type" value="Genomic_DNA"/>
</dbReference>
<proteinExistence type="predicted"/>
<dbReference type="RefSeq" id="WP_273637607.1">
    <property type="nucleotide sequence ID" value="NZ_JAQQXP010000001.1"/>
</dbReference>
<comment type="caution">
    <text evidence="1">The sequence shown here is derived from an EMBL/GenBank/DDBJ whole genome shotgun (WGS) entry which is preliminary data.</text>
</comment>